<evidence type="ECO:0000259" key="4">
    <source>
        <dbReference type="Pfam" id="PF01551"/>
    </source>
</evidence>
<feature type="compositionally biased region" description="Polar residues" evidence="2">
    <location>
        <begin position="1"/>
        <end position="12"/>
    </location>
</feature>
<sequence>MVQWSDNQNSGANRPEFDRTVIRPSGKPANAPQKPQPDPAREQAAEPERPRAKVSSVATYAILAIAFLVIGGGIGGIAHLISSGAISLSSPETASVDQNTIPPPQETDDDQSQDQTDIAVADKPAEPGTETIETATDIASDEELVVPSDPFFDMAVSAVIPLAGDPVLLNDGGATQRIELSERPVPSGSESAGVAALPTLTAFVLDSQMLNESGDLVIRAPGSEADFQFGNFGGGEDSEGLVVDEGGETDNSTASNLPVFLKPPTDTLNLYLTERPIGQGASRMEIRKKIDDKSSLEAFLKENGFDDDASKPLLEFVKQEFERSDLIVGDKIAIRGSRMPNRLGRIGDYYRPVQLSLYSAEGYLGTAAYSVSRDGETYVHGADPWFGKEVVQEKIADDQGAGSPKRHRLIDGLYATAVRNAVPASIVGEAIAYLAPSTDLKRAIKPDERFTLVFTDMPRDEKRGGGRVLFAGVRRGDDWSVRCYVLKAPGNRGFACVSEGGKISLSGAMLVPVKGVLTSKFGMRFHPIKKTERLHAGVDWAAPTGTPIRAAFSGKVTYKDVRGGYGNFIELTHKDGITSRYAHMHEYADGVEKGSVVQAGDLIGYVGTTGLSTGPHLHFEIRQRGEPADPLSFEMETGADAPQSVASKDLKTYRGVVGEILAGQ</sequence>
<name>A0A0M6ZK16_9HYPH</name>
<feature type="domain" description="M23ase beta-sheet core" evidence="4">
    <location>
        <begin position="534"/>
        <end position="630"/>
    </location>
</feature>
<accession>A0A0M6ZK16</accession>
<dbReference type="STRING" id="311410.LA5095_04017"/>
<evidence type="ECO:0000313" key="6">
    <source>
        <dbReference type="Proteomes" id="UP000049983"/>
    </source>
</evidence>
<dbReference type="Gene3D" id="3.10.450.350">
    <property type="match status" value="1"/>
</dbReference>
<evidence type="ECO:0000256" key="3">
    <source>
        <dbReference type="SAM" id="Phobius"/>
    </source>
</evidence>
<keyword evidence="3" id="KW-0812">Transmembrane</keyword>
<dbReference type="InterPro" id="IPR016047">
    <property type="entry name" value="M23ase_b-sheet_dom"/>
</dbReference>
<dbReference type="EMBL" id="CXWC01000021">
    <property type="protein sequence ID" value="CTQ79605.1"/>
    <property type="molecule type" value="Genomic_DNA"/>
</dbReference>
<dbReference type="PANTHER" id="PTHR21666:SF289">
    <property type="entry name" value="L-ALA--D-GLU ENDOPEPTIDASE"/>
    <property type="match status" value="1"/>
</dbReference>
<evidence type="ECO:0000313" key="5">
    <source>
        <dbReference type="EMBL" id="CTQ79605.1"/>
    </source>
</evidence>
<keyword evidence="1" id="KW-0732">Signal</keyword>
<dbReference type="EC" id="3.4.24.75" evidence="5"/>
<dbReference type="GO" id="GO:0004222">
    <property type="term" value="F:metalloendopeptidase activity"/>
    <property type="evidence" value="ECO:0007669"/>
    <property type="project" value="TreeGrafter"/>
</dbReference>
<dbReference type="Proteomes" id="UP000049983">
    <property type="component" value="Unassembled WGS sequence"/>
</dbReference>
<dbReference type="InterPro" id="IPR011055">
    <property type="entry name" value="Dup_hybrid_motif"/>
</dbReference>
<proteinExistence type="predicted"/>
<dbReference type="GeneID" id="97673496"/>
<feature type="compositionally biased region" description="Basic and acidic residues" evidence="2">
    <location>
        <begin position="39"/>
        <end position="51"/>
    </location>
</feature>
<dbReference type="Pfam" id="PF01551">
    <property type="entry name" value="Peptidase_M23"/>
    <property type="match status" value="1"/>
</dbReference>
<feature type="transmembrane region" description="Helical" evidence="3">
    <location>
        <begin position="57"/>
        <end position="81"/>
    </location>
</feature>
<keyword evidence="3" id="KW-0472">Membrane</keyword>
<feature type="region of interest" description="Disordered" evidence="2">
    <location>
        <begin position="93"/>
        <end position="116"/>
    </location>
</feature>
<dbReference type="Gene3D" id="2.70.70.10">
    <property type="entry name" value="Glucose Permease (Domain IIA)"/>
    <property type="match status" value="1"/>
</dbReference>
<protein>
    <submittedName>
        <fullName evidence="5">Glycyl-glycine endopeptidase ALE-1</fullName>
        <ecNumber evidence="5">3.4.24.75</ecNumber>
    </submittedName>
</protein>
<reference evidence="6" key="1">
    <citation type="submission" date="2015-07" db="EMBL/GenBank/DDBJ databases">
        <authorList>
            <person name="Rodrigo-Torres Lidia"/>
            <person name="Arahal R.David."/>
        </authorList>
    </citation>
    <scope>NUCLEOTIDE SEQUENCE [LARGE SCALE GENOMIC DNA]</scope>
    <source>
        <strain evidence="6">CECT 5096</strain>
    </source>
</reference>
<dbReference type="OrthoDB" id="9805070at2"/>
<dbReference type="InterPro" id="IPR050570">
    <property type="entry name" value="Cell_wall_metabolism_enzyme"/>
</dbReference>
<dbReference type="PANTHER" id="PTHR21666">
    <property type="entry name" value="PEPTIDASE-RELATED"/>
    <property type="match status" value="1"/>
</dbReference>
<dbReference type="AlphaFoldDB" id="A0A0M6ZK16"/>
<dbReference type="SUPFAM" id="SSF51261">
    <property type="entry name" value="Duplicated hybrid motif"/>
    <property type="match status" value="1"/>
</dbReference>
<dbReference type="CDD" id="cd12797">
    <property type="entry name" value="M23_peptidase"/>
    <property type="match status" value="1"/>
</dbReference>
<keyword evidence="6" id="KW-1185">Reference proteome</keyword>
<dbReference type="RefSeq" id="WP_055118172.1">
    <property type="nucleotide sequence ID" value="NZ_CXWA01000011.1"/>
</dbReference>
<feature type="region of interest" description="Disordered" evidence="2">
    <location>
        <begin position="1"/>
        <end position="53"/>
    </location>
</feature>
<keyword evidence="3" id="KW-1133">Transmembrane helix</keyword>
<organism evidence="5 6">
    <name type="scientific">Roseibium album</name>
    <dbReference type="NCBI Taxonomy" id="311410"/>
    <lineage>
        <taxon>Bacteria</taxon>
        <taxon>Pseudomonadati</taxon>
        <taxon>Pseudomonadota</taxon>
        <taxon>Alphaproteobacteria</taxon>
        <taxon>Hyphomicrobiales</taxon>
        <taxon>Stappiaceae</taxon>
        <taxon>Roseibium</taxon>
    </lineage>
</organism>
<keyword evidence="5" id="KW-0378">Hydrolase</keyword>
<gene>
    <name evidence="5" type="ORF">LA5096_06280</name>
</gene>
<evidence type="ECO:0000256" key="2">
    <source>
        <dbReference type="SAM" id="MobiDB-lite"/>
    </source>
</evidence>
<evidence type="ECO:0000256" key="1">
    <source>
        <dbReference type="ARBA" id="ARBA00022729"/>
    </source>
</evidence>